<dbReference type="SMART" id="SM01037">
    <property type="entry name" value="Bet_v_1"/>
    <property type="match status" value="1"/>
</dbReference>
<dbReference type="InterPro" id="IPR000916">
    <property type="entry name" value="Bet_v_I/MLP"/>
</dbReference>
<organism evidence="3 4">
    <name type="scientific">Protea cynaroides</name>
    <dbReference type="NCBI Taxonomy" id="273540"/>
    <lineage>
        <taxon>Eukaryota</taxon>
        <taxon>Viridiplantae</taxon>
        <taxon>Streptophyta</taxon>
        <taxon>Embryophyta</taxon>
        <taxon>Tracheophyta</taxon>
        <taxon>Spermatophyta</taxon>
        <taxon>Magnoliopsida</taxon>
        <taxon>Proteales</taxon>
        <taxon>Proteaceae</taxon>
        <taxon>Protea</taxon>
    </lineage>
</organism>
<comment type="similarity">
    <text evidence="1">Belongs to the MLP family.</text>
</comment>
<proteinExistence type="inferred from homology"/>
<dbReference type="OrthoDB" id="1858121at2759"/>
<gene>
    <name evidence="3" type="ORF">NE237_006376</name>
</gene>
<evidence type="ECO:0000313" key="3">
    <source>
        <dbReference type="EMBL" id="KAJ4973202.1"/>
    </source>
</evidence>
<dbReference type="PANTHER" id="PTHR31338:SF16">
    <property type="entry name" value="POLYKETIDE CYCLASE_DEHYDRASE AND LIPID TRANSPORT SUPERFAMILY PROTEIN"/>
    <property type="match status" value="1"/>
</dbReference>
<dbReference type="Gene3D" id="3.30.530.20">
    <property type="match status" value="1"/>
</dbReference>
<dbReference type="CDD" id="cd07816">
    <property type="entry name" value="Bet_v1-like"/>
    <property type="match status" value="1"/>
</dbReference>
<dbReference type="Pfam" id="PF00407">
    <property type="entry name" value="Bet_v_1"/>
    <property type="match status" value="1"/>
</dbReference>
<dbReference type="InterPro" id="IPR052006">
    <property type="entry name" value="MLP-like"/>
</dbReference>
<protein>
    <recommendedName>
        <fullName evidence="2">Bet v I/Major latex protein domain-containing protein</fullName>
    </recommendedName>
</protein>
<dbReference type="PANTHER" id="PTHR31338">
    <property type="entry name" value="POLYKETIDE CYCLASE/DEHYDRASE AND LIPID TRANSPORT SUPERFAMILY PROTEIN"/>
    <property type="match status" value="1"/>
</dbReference>
<dbReference type="AlphaFoldDB" id="A0A9Q0KME4"/>
<comment type="caution">
    <text evidence="3">The sequence shown here is derived from an EMBL/GenBank/DDBJ whole genome shotgun (WGS) entry which is preliminary data.</text>
</comment>
<sequence length="157" mass="17986">MAGEVATFEVEIEIKTPVQKFFNIYADHVTLLPQVLPDMFKSTTVVKGDGKSVGSIVDWEYMLEPPTVETARQTIEAIDEENMLLTKRFYGGDLGKKFHTYRATLKAYKKGGKDYVKWSVDIEKTHDEILEPHDYMEFVEKFTKEFDSHLANANIAV</sequence>
<evidence type="ECO:0000256" key="1">
    <source>
        <dbReference type="ARBA" id="ARBA00038242"/>
    </source>
</evidence>
<dbReference type="GO" id="GO:0006952">
    <property type="term" value="P:defense response"/>
    <property type="evidence" value="ECO:0007669"/>
    <property type="project" value="InterPro"/>
</dbReference>
<dbReference type="Proteomes" id="UP001141806">
    <property type="component" value="Unassembled WGS sequence"/>
</dbReference>
<dbReference type="InterPro" id="IPR023393">
    <property type="entry name" value="START-like_dom_sf"/>
</dbReference>
<dbReference type="EMBL" id="JAMYWD010000004">
    <property type="protein sequence ID" value="KAJ4973202.1"/>
    <property type="molecule type" value="Genomic_DNA"/>
</dbReference>
<evidence type="ECO:0000259" key="2">
    <source>
        <dbReference type="SMART" id="SM01037"/>
    </source>
</evidence>
<dbReference type="SUPFAM" id="SSF55961">
    <property type="entry name" value="Bet v1-like"/>
    <property type="match status" value="1"/>
</dbReference>
<feature type="domain" description="Bet v I/Major latex protein" evidence="2">
    <location>
        <begin position="3"/>
        <end position="153"/>
    </location>
</feature>
<name>A0A9Q0KME4_9MAGN</name>
<evidence type="ECO:0000313" key="4">
    <source>
        <dbReference type="Proteomes" id="UP001141806"/>
    </source>
</evidence>
<accession>A0A9Q0KME4</accession>
<keyword evidence="4" id="KW-1185">Reference proteome</keyword>
<reference evidence="3" key="1">
    <citation type="journal article" date="2023" name="Plant J.">
        <title>The genome of the king protea, Protea cynaroides.</title>
        <authorList>
            <person name="Chang J."/>
            <person name="Duong T.A."/>
            <person name="Schoeman C."/>
            <person name="Ma X."/>
            <person name="Roodt D."/>
            <person name="Barker N."/>
            <person name="Li Z."/>
            <person name="Van de Peer Y."/>
            <person name="Mizrachi E."/>
        </authorList>
    </citation>
    <scope>NUCLEOTIDE SEQUENCE</scope>
    <source>
        <tissue evidence="3">Young leaves</tissue>
    </source>
</reference>